<proteinExistence type="predicted"/>
<comment type="caution">
    <text evidence="1">The sequence shown here is derived from an EMBL/GenBank/DDBJ whole genome shotgun (WGS) entry which is preliminary data.</text>
</comment>
<evidence type="ECO:0000313" key="1">
    <source>
        <dbReference type="EMBL" id="KKL97748.1"/>
    </source>
</evidence>
<sequence length="61" mass="6338">MAQKVRPELASGILIDVLEIDDGVTAPDTVTGKASIYVDTADGSLKVKFDSGNVKTLATDS</sequence>
<gene>
    <name evidence="1" type="ORF">LCGC14_1831310</name>
</gene>
<reference evidence="1" key="1">
    <citation type="journal article" date="2015" name="Nature">
        <title>Complex archaea that bridge the gap between prokaryotes and eukaryotes.</title>
        <authorList>
            <person name="Spang A."/>
            <person name="Saw J.H."/>
            <person name="Jorgensen S.L."/>
            <person name="Zaremba-Niedzwiedzka K."/>
            <person name="Martijn J."/>
            <person name="Lind A.E."/>
            <person name="van Eijk R."/>
            <person name="Schleper C."/>
            <person name="Guy L."/>
            <person name="Ettema T.J."/>
        </authorList>
    </citation>
    <scope>NUCLEOTIDE SEQUENCE</scope>
</reference>
<name>A0A0F9GGC3_9ZZZZ</name>
<protein>
    <submittedName>
        <fullName evidence="1">Uncharacterized protein</fullName>
    </submittedName>
</protein>
<organism evidence="1">
    <name type="scientific">marine sediment metagenome</name>
    <dbReference type="NCBI Taxonomy" id="412755"/>
    <lineage>
        <taxon>unclassified sequences</taxon>
        <taxon>metagenomes</taxon>
        <taxon>ecological metagenomes</taxon>
    </lineage>
</organism>
<accession>A0A0F9GGC3</accession>
<dbReference type="AlphaFoldDB" id="A0A0F9GGC3"/>
<dbReference type="EMBL" id="LAZR01018092">
    <property type="protein sequence ID" value="KKL97748.1"/>
    <property type="molecule type" value="Genomic_DNA"/>
</dbReference>